<protein>
    <recommendedName>
        <fullName evidence="6">VIT domain-containing protein</fullName>
    </recommendedName>
</protein>
<dbReference type="EMBL" id="AM746676">
    <property type="protein sequence ID" value="CAN97200.1"/>
    <property type="molecule type" value="Genomic_DNA"/>
</dbReference>
<dbReference type="OrthoDB" id="9784383at2"/>
<dbReference type="STRING" id="448385.sce7031"/>
<feature type="compositionally biased region" description="Low complexity" evidence="1">
    <location>
        <begin position="875"/>
        <end position="891"/>
    </location>
</feature>
<dbReference type="SUPFAM" id="SSF53300">
    <property type="entry name" value="vWA-like"/>
    <property type="match status" value="1"/>
</dbReference>
<dbReference type="Gene3D" id="2.60.120.1440">
    <property type="match status" value="1"/>
</dbReference>
<dbReference type="InterPro" id="IPR013694">
    <property type="entry name" value="VIT"/>
</dbReference>
<dbReference type="InterPro" id="IPR002035">
    <property type="entry name" value="VWF_A"/>
</dbReference>
<feature type="region of interest" description="Disordered" evidence="1">
    <location>
        <begin position="1"/>
        <end position="40"/>
    </location>
</feature>
<dbReference type="Pfam" id="PF04773">
    <property type="entry name" value="FecR"/>
    <property type="match status" value="1"/>
</dbReference>
<dbReference type="Proteomes" id="UP000002139">
    <property type="component" value="Chromosome"/>
</dbReference>
<organism evidence="4 5">
    <name type="scientific">Sorangium cellulosum (strain So ce56)</name>
    <name type="common">Polyangium cellulosum (strain So ce56)</name>
    <dbReference type="NCBI Taxonomy" id="448385"/>
    <lineage>
        <taxon>Bacteria</taxon>
        <taxon>Pseudomonadati</taxon>
        <taxon>Myxococcota</taxon>
        <taxon>Polyangia</taxon>
        <taxon>Polyangiales</taxon>
        <taxon>Polyangiaceae</taxon>
        <taxon>Sorangium</taxon>
    </lineage>
</organism>
<dbReference type="SMART" id="SM00327">
    <property type="entry name" value="VWA"/>
    <property type="match status" value="1"/>
</dbReference>
<dbReference type="PANTHER" id="PTHR45737:SF6">
    <property type="entry name" value="VON WILLEBRAND FACTOR A DOMAIN-CONTAINING PROTEIN 5A"/>
    <property type="match status" value="1"/>
</dbReference>
<feature type="compositionally biased region" description="Basic and acidic residues" evidence="1">
    <location>
        <begin position="923"/>
        <end position="937"/>
    </location>
</feature>
<dbReference type="Pfam" id="PF13768">
    <property type="entry name" value="VWA_3"/>
    <property type="match status" value="1"/>
</dbReference>
<dbReference type="InterPro" id="IPR006860">
    <property type="entry name" value="FecR"/>
</dbReference>
<dbReference type="BioCyc" id="SCEL448385:SCE_RS36070-MONOMER"/>
<dbReference type="KEGG" id="scl:sce7031"/>
<name>A9GY82_SORC5</name>
<dbReference type="PANTHER" id="PTHR45737">
    <property type="entry name" value="VON WILLEBRAND FACTOR A DOMAIN-CONTAINING PROTEIN 5A"/>
    <property type="match status" value="1"/>
</dbReference>
<keyword evidence="5" id="KW-1185">Reference proteome</keyword>
<dbReference type="eggNOG" id="COG2304">
    <property type="taxonomic scope" value="Bacteria"/>
</dbReference>
<dbReference type="Gene3D" id="1.25.40.10">
    <property type="entry name" value="Tetratricopeptide repeat domain"/>
    <property type="match status" value="1"/>
</dbReference>
<evidence type="ECO:0000313" key="5">
    <source>
        <dbReference type="Proteomes" id="UP000002139"/>
    </source>
</evidence>
<dbReference type="SUPFAM" id="SSF48452">
    <property type="entry name" value="TPR-like"/>
    <property type="match status" value="1"/>
</dbReference>
<feature type="domain" description="VIT" evidence="3">
    <location>
        <begin position="264"/>
        <end position="392"/>
    </location>
</feature>
<accession>A9GY82</accession>
<gene>
    <name evidence="4" type="ordered locus">sce7031</name>
</gene>
<dbReference type="Gene3D" id="3.40.50.410">
    <property type="entry name" value="von Willebrand factor, type A domain"/>
    <property type="match status" value="1"/>
</dbReference>
<feature type="region of interest" description="Disordered" evidence="1">
    <location>
        <begin position="852"/>
        <end position="1022"/>
    </location>
</feature>
<dbReference type="PROSITE" id="PS50234">
    <property type="entry name" value="VWFA"/>
    <property type="match status" value="1"/>
</dbReference>
<reference evidence="4 5" key="1">
    <citation type="journal article" date="2007" name="Nat. Biotechnol.">
        <title>Complete genome sequence of the myxobacterium Sorangium cellulosum.</title>
        <authorList>
            <person name="Schneiker S."/>
            <person name="Perlova O."/>
            <person name="Kaiser O."/>
            <person name="Gerth K."/>
            <person name="Alici A."/>
            <person name="Altmeyer M.O."/>
            <person name="Bartels D."/>
            <person name="Bekel T."/>
            <person name="Beyer S."/>
            <person name="Bode E."/>
            <person name="Bode H.B."/>
            <person name="Bolten C.J."/>
            <person name="Choudhuri J.V."/>
            <person name="Doss S."/>
            <person name="Elnakady Y.A."/>
            <person name="Frank B."/>
            <person name="Gaigalat L."/>
            <person name="Goesmann A."/>
            <person name="Groeger C."/>
            <person name="Gross F."/>
            <person name="Jelsbak L."/>
            <person name="Jelsbak L."/>
            <person name="Kalinowski J."/>
            <person name="Kegler C."/>
            <person name="Knauber T."/>
            <person name="Konietzny S."/>
            <person name="Kopp M."/>
            <person name="Krause L."/>
            <person name="Krug D."/>
            <person name="Linke B."/>
            <person name="Mahmud T."/>
            <person name="Martinez-Arias R."/>
            <person name="McHardy A.C."/>
            <person name="Merai M."/>
            <person name="Meyer F."/>
            <person name="Mormann S."/>
            <person name="Munoz-Dorado J."/>
            <person name="Perez J."/>
            <person name="Pradella S."/>
            <person name="Rachid S."/>
            <person name="Raddatz G."/>
            <person name="Rosenau F."/>
            <person name="Rueckert C."/>
            <person name="Sasse F."/>
            <person name="Scharfe M."/>
            <person name="Schuster S.C."/>
            <person name="Suen G."/>
            <person name="Treuner-Lange A."/>
            <person name="Velicer G.J."/>
            <person name="Vorholter F.-J."/>
            <person name="Weissman K.J."/>
            <person name="Welch R.D."/>
            <person name="Wenzel S.C."/>
            <person name="Whitworth D.E."/>
            <person name="Wilhelm S."/>
            <person name="Wittmann C."/>
            <person name="Bloecker H."/>
            <person name="Puehler A."/>
            <person name="Mueller R."/>
        </authorList>
    </citation>
    <scope>NUCLEOTIDE SEQUENCE [LARGE SCALE GENOMIC DNA]</scope>
    <source>
        <strain evidence="5">So ce56</strain>
    </source>
</reference>
<feature type="compositionally biased region" description="Low complexity" evidence="1">
    <location>
        <begin position="852"/>
        <end position="865"/>
    </location>
</feature>
<dbReference type="eggNOG" id="COG0457">
    <property type="taxonomic scope" value="Bacteria"/>
</dbReference>
<feature type="domain" description="VWFA" evidence="2">
    <location>
        <begin position="508"/>
        <end position="685"/>
    </location>
</feature>
<dbReference type="InterPro" id="IPR011990">
    <property type="entry name" value="TPR-like_helical_dom_sf"/>
</dbReference>
<evidence type="ECO:0000313" key="4">
    <source>
        <dbReference type="EMBL" id="CAN97200.1"/>
    </source>
</evidence>
<dbReference type="SMART" id="SM00609">
    <property type="entry name" value="VIT"/>
    <property type="match status" value="1"/>
</dbReference>
<evidence type="ECO:0000259" key="3">
    <source>
        <dbReference type="PROSITE" id="PS51468"/>
    </source>
</evidence>
<evidence type="ECO:0008006" key="6">
    <source>
        <dbReference type="Google" id="ProtNLM"/>
    </source>
</evidence>
<dbReference type="Pfam" id="PF08487">
    <property type="entry name" value="VIT"/>
    <property type="match status" value="1"/>
</dbReference>
<sequence>MRPRAGLPGARATAARRSWMSSHEQVEPADTPAEEGAARAGAELARRRRGLRFRLALGALALAASVTALVLTHETKPEKTSAIGARLELSSGEVTLAANAQGERKSTVVSGIPVPVGAKLATGKGARALVRLADGSAVFLRADSEITLRAEGLSIAQGEVWLDAPPEGRGGLSHALGDVNVSAADAGLSMRRSGDAVSVYVARGLAVVAAPGGRVEVHAGEQATVAGSAAPKVAPLAYWEDWTGGMGDHRPLAGEGSGSGRIYGVDLQGAPGTQARTLEISRQAVRAVLRDGIAETEVDQTFSNPGGRQVEGWYWFTVPERAIVSSFAVETNGVLVEGEVIERKEAAQRYQTAVQTGHEPALLEWVDGHSYRARIFPVPASGSRRVVLRYVEMLSAPSGKLSYVYPMRASDPVQIGEFSLSVDLGQAGQGLQIATLADAVVEDGGRRVSMRRSGYEPRADFQLEASVKVKPSPLRVSRFAAGEDRADYVMARYVPDVDWAELKELPADLVVVVDTSASADESARQQKAAAAEAILRAMSPSDHFALIALDSAPAVLHPKDGLAEASDKEISAALTRLAEHATGGATDLGALFESALGRVHGKEQPAVIYIGDGLATSGEVTGARLAERLRRSLTGSRARFFTVGVGENSNHALLRELARAGGGQAFRIDEAEGSTSEVLRLAGAIKTPTITDLAIDLGAGLDEPMLTASGKVSRGEEVVLLARTHHALPTQAIVKGRLAGKEYTREHPIELDRGVGAALVPRFWAAEKMRRLLADGDDIEAHRGKVVELGLDYGLITPFTSTLALESEQAYVNQGIRRRRSPLRGERLTALTPQRERELAALLAPPSAAVAAGCSKSEPSASYEESSAKEGGHGARAQAAAPAPAMAPAIAEQGNERDQSPKGGVAAPGATLPAPPPAPEAARPAEEAEQEPLRQKQEAAANQPAAPRPLAAPMSAPAADRPSELASIGSTGLKRATGGGGAIAPSDAIPRLEKARKTAPAAVLPASRTSPPPRRPQVAMAPCSDTARRPLAERIVVWSKRLARATTAEQLIARYEGALTTCELPDWRSKAALLSLLQARVSTEGGAEALLARFAGEPEAQRFIAHALLRRSVDPAISAAVRRTLFGGVDPRASWALLDERLAALPAVDERLALVRQALTERPDDPEGEIRRVRLLAEAGRKDEALAYGRRLRDRGFMSPALALDLGDVLASSGFEADALRTYSEVVEFDPTSPASRAMLGDVYLRHGWYAAAYRQYTTLTDLAPAEPQGWLRLAAAAAGSGRVDEALRIQRKVAAAEGTPGPDDPRAWARLLSAARIGRLLAGGGGAAPAAGAEAESLARKLKELQLFSGPGALRVVLWEDYAAELALAARDGQVDAALGDGTFAPAVGLAAVQLPASELARLDWRVRFRSDAPGRDVRFVVTTIVWDGASFQVTSAPGSIGAKDREVALASGALP</sequence>
<proteinExistence type="predicted"/>
<dbReference type="HOGENOM" id="CLU_250954_0_0_7"/>
<evidence type="ECO:0000256" key="1">
    <source>
        <dbReference type="SAM" id="MobiDB-lite"/>
    </source>
</evidence>
<dbReference type="PROSITE" id="PS51468">
    <property type="entry name" value="VIT"/>
    <property type="match status" value="1"/>
</dbReference>
<dbReference type="InterPro" id="IPR036465">
    <property type="entry name" value="vWFA_dom_sf"/>
</dbReference>
<evidence type="ECO:0000259" key="2">
    <source>
        <dbReference type="PROSITE" id="PS50234"/>
    </source>
</evidence>